<proteinExistence type="predicted"/>
<dbReference type="AlphaFoldDB" id="A0A397SQJ6"/>
<keyword evidence="3" id="KW-1185">Reference proteome</keyword>
<evidence type="ECO:0000313" key="3">
    <source>
        <dbReference type="Proteomes" id="UP000265703"/>
    </source>
</evidence>
<keyword evidence="1" id="KW-1133">Transmembrane helix</keyword>
<keyword evidence="1" id="KW-0472">Membrane</keyword>
<dbReference type="Proteomes" id="UP000265703">
    <property type="component" value="Unassembled WGS sequence"/>
</dbReference>
<name>A0A397SQJ6_9GLOM</name>
<comment type="caution">
    <text evidence="2">The sequence shown here is derived from an EMBL/GenBank/DDBJ whole genome shotgun (WGS) entry which is preliminary data.</text>
</comment>
<evidence type="ECO:0000256" key="1">
    <source>
        <dbReference type="SAM" id="Phobius"/>
    </source>
</evidence>
<reference evidence="2 3" key="1">
    <citation type="submission" date="2018-06" db="EMBL/GenBank/DDBJ databases">
        <title>Comparative genomics reveals the genomic features of Rhizophagus irregularis, R. cerebriforme, R. diaphanum and Gigaspora rosea, and their symbiotic lifestyle signature.</title>
        <authorList>
            <person name="Morin E."/>
            <person name="San Clemente H."/>
            <person name="Chen E.C.H."/>
            <person name="De La Providencia I."/>
            <person name="Hainaut M."/>
            <person name="Kuo A."/>
            <person name="Kohler A."/>
            <person name="Murat C."/>
            <person name="Tang N."/>
            <person name="Roy S."/>
            <person name="Loubradou J."/>
            <person name="Henrissat B."/>
            <person name="Grigoriev I.V."/>
            <person name="Corradi N."/>
            <person name="Roux C."/>
            <person name="Martin F.M."/>
        </authorList>
    </citation>
    <scope>NUCLEOTIDE SEQUENCE [LARGE SCALE GENOMIC DNA]</scope>
    <source>
        <strain evidence="2 3">DAOM 227022</strain>
    </source>
</reference>
<evidence type="ECO:0000313" key="2">
    <source>
        <dbReference type="EMBL" id="RIA88278.1"/>
    </source>
</evidence>
<sequence length="82" mass="9212">MKCDGIIYLIEFIFWVIYVIIKVISKSDQVIQTSLGGINIFLCMVYAITFSWWAGRLSQRPTNNNINNAGVVINNAGAEFPP</sequence>
<gene>
    <name evidence="2" type="ORF">C1645_775316</name>
</gene>
<keyword evidence="1" id="KW-0812">Transmembrane</keyword>
<protein>
    <submittedName>
        <fullName evidence="2">Uncharacterized protein</fullName>
    </submittedName>
</protein>
<accession>A0A397SQJ6</accession>
<dbReference type="EMBL" id="QKYT01000271">
    <property type="protein sequence ID" value="RIA88278.1"/>
    <property type="molecule type" value="Genomic_DNA"/>
</dbReference>
<feature type="transmembrane region" description="Helical" evidence="1">
    <location>
        <begin position="36"/>
        <end position="55"/>
    </location>
</feature>
<organism evidence="2 3">
    <name type="scientific">Glomus cerebriforme</name>
    <dbReference type="NCBI Taxonomy" id="658196"/>
    <lineage>
        <taxon>Eukaryota</taxon>
        <taxon>Fungi</taxon>
        <taxon>Fungi incertae sedis</taxon>
        <taxon>Mucoromycota</taxon>
        <taxon>Glomeromycotina</taxon>
        <taxon>Glomeromycetes</taxon>
        <taxon>Glomerales</taxon>
        <taxon>Glomeraceae</taxon>
        <taxon>Glomus</taxon>
    </lineage>
</organism>
<feature type="transmembrane region" description="Helical" evidence="1">
    <location>
        <begin position="6"/>
        <end position="24"/>
    </location>
</feature>